<evidence type="ECO:0000313" key="2">
    <source>
        <dbReference type="EMBL" id="NML92413.1"/>
    </source>
</evidence>
<dbReference type="EMBL" id="JABBGM010000001">
    <property type="protein sequence ID" value="NML92413.1"/>
    <property type="molecule type" value="Genomic_DNA"/>
</dbReference>
<name>A0A7Y0BLJ1_9SPHN</name>
<dbReference type="InterPro" id="IPR037523">
    <property type="entry name" value="VOC_core"/>
</dbReference>
<reference evidence="2 3" key="1">
    <citation type="submission" date="2020-04" db="EMBL/GenBank/DDBJ databases">
        <title>Novosphingobium sp. TW-4 isolated from soil.</title>
        <authorList>
            <person name="Dahal R.H."/>
            <person name="Chaudhary D.K."/>
        </authorList>
    </citation>
    <scope>NUCLEOTIDE SEQUENCE [LARGE SCALE GENOMIC DNA]</scope>
    <source>
        <strain evidence="2 3">TW-4</strain>
    </source>
</reference>
<feature type="domain" description="VOC" evidence="1">
    <location>
        <begin position="6"/>
        <end position="133"/>
    </location>
</feature>
<gene>
    <name evidence="2" type="ORF">HHL27_01855</name>
</gene>
<proteinExistence type="predicted"/>
<protein>
    <submittedName>
        <fullName evidence="2">VOC family protein</fullName>
    </submittedName>
</protein>
<evidence type="ECO:0000313" key="3">
    <source>
        <dbReference type="Proteomes" id="UP000583556"/>
    </source>
</evidence>
<dbReference type="Gene3D" id="3.10.180.10">
    <property type="entry name" value="2,3-Dihydroxybiphenyl 1,2-Dioxygenase, domain 1"/>
    <property type="match status" value="1"/>
</dbReference>
<dbReference type="PANTHER" id="PTHR21366">
    <property type="entry name" value="GLYOXALASE FAMILY PROTEIN"/>
    <property type="match status" value="1"/>
</dbReference>
<evidence type="ECO:0000259" key="1">
    <source>
        <dbReference type="PROSITE" id="PS51819"/>
    </source>
</evidence>
<dbReference type="InterPro" id="IPR004360">
    <property type="entry name" value="Glyas_Fos-R_dOase_dom"/>
</dbReference>
<dbReference type="RefSeq" id="WP_169491659.1">
    <property type="nucleotide sequence ID" value="NZ_JABBGM010000001.1"/>
</dbReference>
<accession>A0A7Y0BLJ1</accession>
<organism evidence="2 3">
    <name type="scientific">Novosphingobium olei</name>
    <dbReference type="NCBI Taxonomy" id="2728851"/>
    <lineage>
        <taxon>Bacteria</taxon>
        <taxon>Pseudomonadati</taxon>
        <taxon>Pseudomonadota</taxon>
        <taxon>Alphaproteobacteria</taxon>
        <taxon>Sphingomonadales</taxon>
        <taxon>Sphingomonadaceae</taxon>
        <taxon>Novosphingobium</taxon>
    </lineage>
</organism>
<dbReference type="Pfam" id="PF00903">
    <property type="entry name" value="Glyoxalase"/>
    <property type="match status" value="1"/>
</dbReference>
<dbReference type="AlphaFoldDB" id="A0A7Y0BLJ1"/>
<dbReference type="SUPFAM" id="SSF54593">
    <property type="entry name" value="Glyoxalase/Bleomycin resistance protein/Dihydroxybiphenyl dioxygenase"/>
    <property type="match status" value="1"/>
</dbReference>
<dbReference type="InterPro" id="IPR050383">
    <property type="entry name" value="GlyoxalaseI/FosfomycinResist"/>
</dbReference>
<keyword evidence="3" id="KW-1185">Reference proteome</keyword>
<dbReference type="InterPro" id="IPR029068">
    <property type="entry name" value="Glyas_Bleomycin-R_OHBP_Dase"/>
</dbReference>
<sequence>MLAVDAIDHVVLNVRNVEASARWYVAHLGMERREQPRPDGTAPRVSLHFGQQKINLRPISASQDEWFTGHAPMPGSDDLCFLTQSPPEAVVAHFAAAGLAIETGPVERSGARGTLRSVYVRDPDGNLVEVASYA</sequence>
<dbReference type="PANTHER" id="PTHR21366:SF31">
    <property type="entry name" value="METALLOTHIOL TRANSFERASE FOSB"/>
    <property type="match status" value="1"/>
</dbReference>
<dbReference type="PROSITE" id="PS51819">
    <property type="entry name" value="VOC"/>
    <property type="match status" value="1"/>
</dbReference>
<dbReference type="Proteomes" id="UP000583556">
    <property type="component" value="Unassembled WGS sequence"/>
</dbReference>
<comment type="caution">
    <text evidence="2">The sequence shown here is derived from an EMBL/GenBank/DDBJ whole genome shotgun (WGS) entry which is preliminary data.</text>
</comment>